<reference evidence="5" key="1">
    <citation type="submission" date="2016-06" db="EMBL/GenBank/DDBJ databases">
        <title>First high quality genome sequence of Plasmodium coatneyi using continuous long reads from single molecule, real-time sequencing.</title>
        <authorList>
            <person name="Chien J.-T."/>
            <person name="Pakala S.B."/>
            <person name="Geraldo J.A."/>
            <person name="Lapp S.A."/>
            <person name="Barnwell J.W."/>
            <person name="Kissinger J.C."/>
            <person name="Galinski M.R."/>
            <person name="Humphrey J.C."/>
        </authorList>
    </citation>
    <scope>NUCLEOTIDE SEQUENCE [LARGE SCALE GENOMIC DNA]</scope>
    <source>
        <strain evidence="5">Hackeri</strain>
    </source>
</reference>
<dbReference type="AlphaFoldDB" id="A0A1B1DXQ4"/>
<accession>A0A1B1DXQ4</accession>
<keyword evidence="1" id="KW-0175">Coiled coil</keyword>
<protein>
    <submittedName>
        <fullName evidence="4">Uncharacterized protein</fullName>
    </submittedName>
</protein>
<feature type="transmembrane region" description="Helical" evidence="3">
    <location>
        <begin position="41"/>
        <end position="59"/>
    </location>
</feature>
<dbReference type="RefSeq" id="XP_019914229.1">
    <property type="nucleotide sequence ID" value="XM_020058358.1"/>
</dbReference>
<keyword evidence="3" id="KW-0812">Transmembrane</keyword>
<proteinExistence type="predicted"/>
<keyword evidence="5" id="KW-1185">Reference proteome</keyword>
<evidence type="ECO:0000256" key="1">
    <source>
        <dbReference type="SAM" id="Coils"/>
    </source>
</evidence>
<dbReference type="KEGG" id="pcot:PCOAH_00015490"/>
<dbReference type="GeneID" id="30908275"/>
<dbReference type="VEuPathDB" id="PlasmoDB:PCOAH_00015490"/>
<feature type="compositionally biased region" description="Basic and acidic residues" evidence="2">
    <location>
        <begin position="116"/>
        <end position="131"/>
    </location>
</feature>
<dbReference type="OrthoDB" id="387585at2759"/>
<name>A0A1B1DXQ4_9APIC</name>
<evidence type="ECO:0000256" key="2">
    <source>
        <dbReference type="SAM" id="MobiDB-lite"/>
    </source>
</evidence>
<evidence type="ECO:0000313" key="5">
    <source>
        <dbReference type="Proteomes" id="UP000092716"/>
    </source>
</evidence>
<feature type="region of interest" description="Disordered" evidence="2">
    <location>
        <begin position="100"/>
        <end position="131"/>
    </location>
</feature>
<feature type="compositionally biased region" description="Polar residues" evidence="2">
    <location>
        <begin position="100"/>
        <end position="110"/>
    </location>
</feature>
<feature type="coiled-coil region" evidence="1">
    <location>
        <begin position="395"/>
        <end position="443"/>
    </location>
</feature>
<evidence type="ECO:0000313" key="4">
    <source>
        <dbReference type="EMBL" id="ANQ07534.1"/>
    </source>
</evidence>
<sequence>MFRPNDGAGGNTNFLGPHLAGVHSVPPESPNMFDSFAKYKMFTPFIILYFTVIYLLSALRNGCMLVFNKGCDQLRKLYGSPVEKDKGMTNKRWYSYGDTYGSQHSNSPNMMNADASKGKVKEKSQNGSKKTEKKVPVLYGLLDEEQGSSLRIKSGQLYKGMNQFSNQRNSQLDEEYDDDDVSDDDSDVELEDDFYDDDYDIFDSDSEDYDPGISKAINKRRKRRVKKLIKKEVKKEVNKDVRTEVQNELKEFVKNEMKKKVLDELINQLNTKAMETTEENSETSKLALNLQLLQAILQDEIANRVQPNTHSNDLSQLNLQLIDAENKHTEIKNEQEQKVTQLEQVEEEMNQIQKQIENVKHKRNIYVHPNEEYRQLLFLYPQNKMFQEEEKTALLLELEKKYKIKVEEKENLLKQMKEMQNELQRASDDVDVLRASVKVMERKEKSNGKVNQPFGHHPPWVEAEEQVKPQVHTQTNADTKADAKADAKMEQYLPNIQDMLNLPQLSQTPPLTSLSTPWKGAPPLPSWVENLPEPVKMAVLADLQQKLKVMESKIHSEGDQIEQNVSCVY</sequence>
<gene>
    <name evidence="4" type="ORF">PCOAH_00015490</name>
</gene>
<organism evidence="4 5">
    <name type="scientific">Plasmodium coatneyi</name>
    <dbReference type="NCBI Taxonomy" id="208452"/>
    <lineage>
        <taxon>Eukaryota</taxon>
        <taxon>Sar</taxon>
        <taxon>Alveolata</taxon>
        <taxon>Apicomplexa</taxon>
        <taxon>Aconoidasida</taxon>
        <taxon>Haemosporida</taxon>
        <taxon>Plasmodiidae</taxon>
        <taxon>Plasmodium</taxon>
    </lineage>
</organism>
<feature type="coiled-coil region" evidence="1">
    <location>
        <begin position="314"/>
        <end position="362"/>
    </location>
</feature>
<keyword evidence="3" id="KW-0472">Membrane</keyword>
<keyword evidence="3" id="KW-1133">Transmembrane helix</keyword>
<dbReference type="EMBL" id="CP016245">
    <property type="protein sequence ID" value="ANQ07534.1"/>
    <property type="molecule type" value="Genomic_DNA"/>
</dbReference>
<dbReference type="Proteomes" id="UP000092716">
    <property type="component" value="Chromosome 7"/>
</dbReference>
<evidence type="ECO:0000256" key="3">
    <source>
        <dbReference type="SAM" id="Phobius"/>
    </source>
</evidence>